<protein>
    <recommendedName>
        <fullName evidence="17">DASH complex subunit DUO1</fullName>
    </recommendedName>
    <alternativeName>
        <fullName evidence="18">Outer kinetochore protein DUO1</fullName>
    </alternativeName>
</protein>
<evidence type="ECO:0000256" key="10">
    <source>
        <dbReference type="ARBA" id="ARBA00022829"/>
    </source>
</evidence>
<comment type="similarity">
    <text evidence="4">Belongs to the DASH complex DUO1 family.</text>
</comment>
<evidence type="ECO:0000256" key="18">
    <source>
        <dbReference type="ARBA" id="ARBA00044358"/>
    </source>
</evidence>
<dbReference type="Pfam" id="PF08651">
    <property type="entry name" value="DASH_Duo1"/>
    <property type="match status" value="1"/>
</dbReference>
<dbReference type="GO" id="GO:0042729">
    <property type="term" value="C:DASH complex"/>
    <property type="evidence" value="ECO:0007669"/>
    <property type="project" value="InterPro"/>
</dbReference>
<evidence type="ECO:0000256" key="13">
    <source>
        <dbReference type="ARBA" id="ARBA00023212"/>
    </source>
</evidence>
<feature type="region of interest" description="Disordered" evidence="19">
    <location>
        <begin position="170"/>
        <end position="250"/>
    </location>
</feature>
<keyword evidence="12" id="KW-0175">Coiled coil</keyword>
<evidence type="ECO:0000256" key="8">
    <source>
        <dbReference type="ARBA" id="ARBA00022701"/>
    </source>
</evidence>
<evidence type="ECO:0000256" key="3">
    <source>
        <dbReference type="ARBA" id="ARBA00004629"/>
    </source>
</evidence>
<dbReference type="GO" id="GO:0005874">
    <property type="term" value="C:microtubule"/>
    <property type="evidence" value="ECO:0007669"/>
    <property type="project" value="UniProtKB-KW"/>
</dbReference>
<keyword evidence="13" id="KW-0206">Cytoskeleton</keyword>
<dbReference type="PANTHER" id="PTHR28216">
    <property type="entry name" value="DASH COMPLEX SUBUNIT DUO1"/>
    <property type="match status" value="1"/>
</dbReference>
<keyword evidence="16" id="KW-0137">Centromere</keyword>
<dbReference type="EMBL" id="ML732264">
    <property type="protein sequence ID" value="KAB8071737.1"/>
    <property type="molecule type" value="Genomic_DNA"/>
</dbReference>
<gene>
    <name evidence="20" type="ORF">BDV29DRAFT_12922</name>
</gene>
<evidence type="ECO:0000256" key="1">
    <source>
        <dbReference type="ARBA" id="ARBA00004123"/>
    </source>
</evidence>
<dbReference type="GO" id="GO:0007059">
    <property type="term" value="P:chromosome segregation"/>
    <property type="evidence" value="ECO:0007669"/>
    <property type="project" value="UniProtKB-KW"/>
</dbReference>
<feature type="compositionally biased region" description="Basic and acidic residues" evidence="19">
    <location>
        <begin position="1"/>
        <end position="15"/>
    </location>
</feature>
<dbReference type="AlphaFoldDB" id="A0A5N5WVG8"/>
<dbReference type="GO" id="GO:0000278">
    <property type="term" value="P:mitotic cell cycle"/>
    <property type="evidence" value="ECO:0007669"/>
    <property type="project" value="InterPro"/>
</dbReference>
<keyword evidence="14" id="KW-0539">Nucleus</keyword>
<evidence type="ECO:0000256" key="16">
    <source>
        <dbReference type="ARBA" id="ARBA00023328"/>
    </source>
</evidence>
<comment type="subcellular location">
    <subcellularLocation>
        <location evidence="3">Chromosome</location>
        <location evidence="3">Centromere</location>
        <location evidence="3">Kinetochore</location>
    </subcellularLocation>
    <subcellularLocation>
        <location evidence="2">Cytoplasm</location>
        <location evidence="2">Cytoskeleton</location>
        <location evidence="2">Spindle</location>
    </subcellularLocation>
    <subcellularLocation>
        <location evidence="1">Nucleus</location>
    </subcellularLocation>
</comment>
<evidence type="ECO:0000256" key="14">
    <source>
        <dbReference type="ARBA" id="ARBA00023242"/>
    </source>
</evidence>
<keyword evidence="9" id="KW-0498">Mitosis</keyword>
<evidence type="ECO:0000256" key="5">
    <source>
        <dbReference type="ARBA" id="ARBA00022454"/>
    </source>
</evidence>
<keyword evidence="21" id="KW-1185">Reference proteome</keyword>
<feature type="region of interest" description="Disordered" evidence="19">
    <location>
        <begin position="1"/>
        <end position="60"/>
    </location>
</feature>
<feature type="compositionally biased region" description="Low complexity" evidence="19">
    <location>
        <begin position="183"/>
        <end position="202"/>
    </location>
</feature>
<keyword evidence="5" id="KW-0158">Chromosome</keyword>
<keyword evidence="11" id="KW-0995">Kinetochore</keyword>
<feature type="compositionally biased region" description="Low complexity" evidence="19">
    <location>
        <begin position="210"/>
        <end position="233"/>
    </location>
</feature>
<dbReference type="OrthoDB" id="5599235at2759"/>
<evidence type="ECO:0000256" key="19">
    <source>
        <dbReference type="SAM" id="MobiDB-lite"/>
    </source>
</evidence>
<sequence length="250" mass="28147">MAFRSTAEEMERLQLTDEDTEDLWDSPSKRGSRKLNQVPVKEESITPPPRSTHPHNEETVFDRQEAREAALRSELQSVRNINHVIEGLLNSLDRAKGNMDTVSRTVDSASTLLNTWTRILSQTEHNQRLILNPNWQGAVQDVADLENEERLKQQAAERRERLLQEQREAVARKAEEAERRRAQPSTTRGTRGRVRSSGLGRTPSVSYSKTNPSATRTTTTSTRGPTTSTTRRPVSGIARGPSVTRGRGRT</sequence>
<evidence type="ECO:0000256" key="4">
    <source>
        <dbReference type="ARBA" id="ARBA00005366"/>
    </source>
</evidence>
<dbReference type="InterPro" id="IPR013960">
    <property type="entry name" value="DASH_Duo1"/>
</dbReference>
<feature type="compositionally biased region" description="Basic and acidic residues" evidence="19">
    <location>
        <begin position="170"/>
        <end position="181"/>
    </location>
</feature>
<dbReference type="Proteomes" id="UP000326565">
    <property type="component" value="Unassembled WGS sequence"/>
</dbReference>
<keyword evidence="10" id="KW-0159">Chromosome partition</keyword>
<evidence type="ECO:0000313" key="21">
    <source>
        <dbReference type="Proteomes" id="UP000326565"/>
    </source>
</evidence>
<dbReference type="PANTHER" id="PTHR28216:SF1">
    <property type="entry name" value="DASH COMPLEX SUBUNIT DUO1"/>
    <property type="match status" value="1"/>
</dbReference>
<name>A0A5N5WVG8_9EURO</name>
<keyword evidence="8" id="KW-0493">Microtubule</keyword>
<evidence type="ECO:0000256" key="2">
    <source>
        <dbReference type="ARBA" id="ARBA00004186"/>
    </source>
</evidence>
<dbReference type="GO" id="GO:0051301">
    <property type="term" value="P:cell division"/>
    <property type="evidence" value="ECO:0007669"/>
    <property type="project" value="UniProtKB-KW"/>
</dbReference>
<evidence type="ECO:0000256" key="11">
    <source>
        <dbReference type="ARBA" id="ARBA00022838"/>
    </source>
</evidence>
<keyword evidence="7" id="KW-0132">Cell division</keyword>
<organism evidence="20 21">
    <name type="scientific">Aspergillus leporis</name>
    <dbReference type="NCBI Taxonomy" id="41062"/>
    <lineage>
        <taxon>Eukaryota</taxon>
        <taxon>Fungi</taxon>
        <taxon>Dikarya</taxon>
        <taxon>Ascomycota</taxon>
        <taxon>Pezizomycotina</taxon>
        <taxon>Eurotiomycetes</taxon>
        <taxon>Eurotiomycetidae</taxon>
        <taxon>Eurotiales</taxon>
        <taxon>Aspergillaceae</taxon>
        <taxon>Aspergillus</taxon>
        <taxon>Aspergillus subgen. Circumdati</taxon>
    </lineage>
</organism>
<accession>A0A5N5WVG8</accession>
<evidence type="ECO:0000256" key="7">
    <source>
        <dbReference type="ARBA" id="ARBA00022618"/>
    </source>
</evidence>
<evidence type="ECO:0000256" key="6">
    <source>
        <dbReference type="ARBA" id="ARBA00022490"/>
    </source>
</evidence>
<evidence type="ECO:0000256" key="15">
    <source>
        <dbReference type="ARBA" id="ARBA00023306"/>
    </source>
</evidence>
<keyword evidence="6" id="KW-0963">Cytoplasm</keyword>
<evidence type="ECO:0000256" key="17">
    <source>
        <dbReference type="ARBA" id="ARBA00044152"/>
    </source>
</evidence>
<evidence type="ECO:0000256" key="9">
    <source>
        <dbReference type="ARBA" id="ARBA00022776"/>
    </source>
</evidence>
<reference evidence="20 21" key="1">
    <citation type="submission" date="2019-04" db="EMBL/GenBank/DDBJ databases">
        <title>Friends and foes A comparative genomics study of 23 Aspergillus species from section Flavi.</title>
        <authorList>
            <consortium name="DOE Joint Genome Institute"/>
            <person name="Kjaerbolling I."/>
            <person name="Vesth T."/>
            <person name="Frisvad J.C."/>
            <person name="Nybo J.L."/>
            <person name="Theobald S."/>
            <person name="Kildgaard S."/>
            <person name="Isbrandt T."/>
            <person name="Kuo A."/>
            <person name="Sato A."/>
            <person name="Lyhne E.K."/>
            <person name="Kogle M.E."/>
            <person name="Wiebenga A."/>
            <person name="Kun R.S."/>
            <person name="Lubbers R.J."/>
            <person name="Makela M.R."/>
            <person name="Barry K."/>
            <person name="Chovatia M."/>
            <person name="Clum A."/>
            <person name="Daum C."/>
            <person name="Haridas S."/>
            <person name="He G."/>
            <person name="LaButti K."/>
            <person name="Lipzen A."/>
            <person name="Mondo S."/>
            <person name="Riley R."/>
            <person name="Salamov A."/>
            <person name="Simmons B.A."/>
            <person name="Magnuson J.K."/>
            <person name="Henrissat B."/>
            <person name="Mortensen U.H."/>
            <person name="Larsen T.O."/>
            <person name="Devries R.P."/>
            <person name="Grigoriev I.V."/>
            <person name="Machida M."/>
            <person name="Baker S.E."/>
            <person name="Andersen M.R."/>
        </authorList>
    </citation>
    <scope>NUCLEOTIDE SEQUENCE [LARGE SCALE GENOMIC DNA]</scope>
    <source>
        <strain evidence="20 21">CBS 151.66</strain>
    </source>
</reference>
<proteinExistence type="inferred from homology"/>
<evidence type="ECO:0000313" key="20">
    <source>
        <dbReference type="EMBL" id="KAB8071737.1"/>
    </source>
</evidence>
<dbReference type="GO" id="GO:0072686">
    <property type="term" value="C:mitotic spindle"/>
    <property type="evidence" value="ECO:0007669"/>
    <property type="project" value="InterPro"/>
</dbReference>
<evidence type="ECO:0000256" key="12">
    <source>
        <dbReference type="ARBA" id="ARBA00023054"/>
    </source>
</evidence>
<keyword evidence="15" id="KW-0131">Cell cycle</keyword>